<dbReference type="AlphaFoldDB" id="A0A418WX93"/>
<organism evidence="1 2">
    <name type="scientific">Noviherbaspirillum cavernae</name>
    <dbReference type="NCBI Taxonomy" id="2320862"/>
    <lineage>
        <taxon>Bacteria</taxon>
        <taxon>Pseudomonadati</taxon>
        <taxon>Pseudomonadota</taxon>
        <taxon>Betaproteobacteria</taxon>
        <taxon>Burkholderiales</taxon>
        <taxon>Oxalobacteraceae</taxon>
        <taxon>Noviherbaspirillum</taxon>
    </lineage>
</organism>
<dbReference type="EMBL" id="QYUN01000002">
    <property type="protein sequence ID" value="RJG04733.1"/>
    <property type="molecule type" value="Genomic_DNA"/>
</dbReference>
<evidence type="ECO:0000313" key="1">
    <source>
        <dbReference type="EMBL" id="RJG04733.1"/>
    </source>
</evidence>
<dbReference type="Proteomes" id="UP000285190">
    <property type="component" value="Unassembled WGS sequence"/>
</dbReference>
<sequence length="59" mass="6482">MARLKHGGSGACSTSLRRKSVAVRFVETDTQNKLANLKAFLAREEATQTSTIGRELVYI</sequence>
<reference evidence="1 2" key="1">
    <citation type="submission" date="2018-09" db="EMBL/GenBank/DDBJ databases">
        <authorList>
            <person name="Zhu H."/>
        </authorList>
    </citation>
    <scope>NUCLEOTIDE SEQUENCE [LARGE SCALE GENOMIC DNA]</scope>
    <source>
        <strain evidence="1 2">K2R10-39</strain>
    </source>
</reference>
<name>A0A418WX93_9BURK</name>
<protein>
    <submittedName>
        <fullName evidence="1">Uncharacterized protein</fullName>
    </submittedName>
</protein>
<evidence type="ECO:0000313" key="2">
    <source>
        <dbReference type="Proteomes" id="UP000285190"/>
    </source>
</evidence>
<accession>A0A418WX93</accession>
<proteinExistence type="predicted"/>
<comment type="caution">
    <text evidence="1">The sequence shown here is derived from an EMBL/GenBank/DDBJ whole genome shotgun (WGS) entry which is preliminary data.</text>
</comment>
<gene>
    <name evidence="1" type="ORF">D3870_00705</name>
</gene>
<keyword evidence="2" id="KW-1185">Reference proteome</keyword>